<evidence type="ECO:0000256" key="14">
    <source>
        <dbReference type="ARBA" id="ARBA00023136"/>
    </source>
</evidence>
<dbReference type="FunFam" id="1.10.8.60:FF:000001">
    <property type="entry name" value="ATP-dependent zinc metalloprotease FtsH"/>
    <property type="match status" value="1"/>
</dbReference>
<dbReference type="Gene3D" id="1.20.58.760">
    <property type="entry name" value="Peptidase M41"/>
    <property type="match status" value="1"/>
</dbReference>
<evidence type="ECO:0000256" key="9">
    <source>
        <dbReference type="ARBA" id="ARBA00022801"/>
    </source>
</evidence>
<dbReference type="GO" id="GO:0006508">
    <property type="term" value="P:proteolysis"/>
    <property type="evidence" value="ECO:0007669"/>
    <property type="project" value="UniProtKB-KW"/>
</dbReference>
<dbReference type="CDD" id="cd19501">
    <property type="entry name" value="RecA-like_FtsH"/>
    <property type="match status" value="1"/>
</dbReference>
<evidence type="ECO:0000256" key="13">
    <source>
        <dbReference type="ARBA" id="ARBA00023049"/>
    </source>
</evidence>
<dbReference type="FunFam" id="3.40.50.300:FF:000001">
    <property type="entry name" value="ATP-dependent zinc metalloprotease FtsH"/>
    <property type="match status" value="1"/>
</dbReference>
<dbReference type="SUPFAM" id="SSF52540">
    <property type="entry name" value="P-loop containing nucleoside triphosphate hydrolases"/>
    <property type="match status" value="1"/>
</dbReference>
<dbReference type="InterPro" id="IPR041569">
    <property type="entry name" value="AAA_lid_3"/>
</dbReference>
<dbReference type="GO" id="GO:0016887">
    <property type="term" value="F:ATP hydrolysis activity"/>
    <property type="evidence" value="ECO:0007669"/>
    <property type="project" value="InterPro"/>
</dbReference>
<keyword evidence="18" id="KW-1185">Reference proteome</keyword>
<keyword evidence="14" id="KW-0472">Membrane</keyword>
<dbReference type="Pfam" id="PF01434">
    <property type="entry name" value="Peptidase_M41"/>
    <property type="match status" value="1"/>
</dbReference>
<evidence type="ECO:0000256" key="10">
    <source>
        <dbReference type="ARBA" id="ARBA00022833"/>
    </source>
</evidence>
<dbReference type="SMART" id="SM00382">
    <property type="entry name" value="AAA"/>
    <property type="match status" value="1"/>
</dbReference>
<keyword evidence="13" id="KW-0482">Metalloprotease</keyword>
<dbReference type="GO" id="GO:0004222">
    <property type="term" value="F:metalloendopeptidase activity"/>
    <property type="evidence" value="ECO:0007669"/>
    <property type="project" value="InterPro"/>
</dbReference>
<feature type="domain" description="AAA+ ATPase" evidence="16">
    <location>
        <begin position="333"/>
        <end position="472"/>
    </location>
</feature>
<dbReference type="GO" id="GO:0005524">
    <property type="term" value="F:ATP binding"/>
    <property type="evidence" value="ECO:0007669"/>
    <property type="project" value="UniProtKB-KW"/>
</dbReference>
<dbReference type="GO" id="GO:0009535">
    <property type="term" value="C:chloroplast thylakoid membrane"/>
    <property type="evidence" value="ECO:0007669"/>
    <property type="project" value="TreeGrafter"/>
</dbReference>
<evidence type="ECO:0000256" key="11">
    <source>
        <dbReference type="ARBA" id="ARBA00022840"/>
    </source>
</evidence>
<evidence type="ECO:0000256" key="8">
    <source>
        <dbReference type="ARBA" id="ARBA00022741"/>
    </source>
</evidence>
<dbReference type="PANTHER" id="PTHR23076">
    <property type="entry name" value="METALLOPROTEASE M41 FTSH"/>
    <property type="match status" value="1"/>
</dbReference>
<evidence type="ECO:0000256" key="1">
    <source>
        <dbReference type="ARBA" id="ARBA00001947"/>
    </source>
</evidence>
<comment type="cofactor">
    <cofactor evidence="1">
        <name>Zn(2+)</name>
        <dbReference type="ChEBI" id="CHEBI:29105"/>
    </cofactor>
</comment>
<dbReference type="FunFam" id="1.20.58.760:FF:000001">
    <property type="entry name" value="ATP-dependent zinc metalloprotease FtsH"/>
    <property type="match status" value="1"/>
</dbReference>
<dbReference type="Pfam" id="PF17862">
    <property type="entry name" value="AAA_lid_3"/>
    <property type="match status" value="1"/>
</dbReference>
<evidence type="ECO:0000256" key="4">
    <source>
        <dbReference type="ARBA" id="ARBA00010550"/>
    </source>
</evidence>
<sequence length="759" mass="80776">MARLAFTLNSVALPGGFLGRPTAPRQVRSVASAAPSRYAHGRPSRAVSAVRMQAPGSQLPPTTSETLGRVLRDAVRENVERGRVDGAQYWTRLQAALATGVRRRSRSSTLAGALASAMIVLAAATLSGSAGSLQLSPVASAHAAPATTTAAPTSRPTQSTAINGNTSEVPSGGHLRYSQLLDLVHRDRIEKATFAPDMQRLLVVDVDGNRYRLDALPPDQELLSDLAAHKVDVTVLPAQQDGNTGDLLRSLVVPLLLFGGLFLLSRRIGGGFGGGGMNNPLDMGRSQAKVLMVPKTGITFGDVAGVEGAKLELQEVVSFLKNSDEFTEVGAQVPRGVILEGPPGTGKTLLARAVAGEAGVPFFSISGSEFVEMFVGVGAARVRDLFAQAKKNAPCIIFIDEIDAVGRQRGAGYAGGNDEREQTLNQLLTEMDGFEGNAGVIVIAATNRSDVLDQALLRPGRFDRRVAVDLPDVRGRLGILRVHARNKPLASDVDLEVIARRTPGFSGASLQSLMNEAAILAARRDATQITNEDVDGALDRVLLGPAKKDTIMSEYKKRLVAYHEAGHALIGALTPSYDQPIKVTILPRGGAGGVTFFAPDEQRSESGMYSRHFLEAQLSVALGGRVAEEIVYGTEEATTGASNDLQQVTNVARRMVAEFGMSDVLGPITVESSGMPFMGREMGSRGLPFSMETRKLVDAEVDRLVRGAYQRTHDLLTKNRPLLDKLADLLVEKETVTSTEIALLIAEGDVQMAEYAVLP</sequence>
<evidence type="ECO:0000256" key="5">
    <source>
        <dbReference type="ARBA" id="ARBA00022670"/>
    </source>
</evidence>
<comment type="caution">
    <text evidence="17">The sequence shown here is derived from an EMBL/GenBank/DDBJ whole genome shotgun (WGS) entry which is preliminary data.</text>
</comment>
<keyword evidence="11" id="KW-0067">ATP-binding</keyword>
<evidence type="ECO:0000259" key="16">
    <source>
        <dbReference type="SMART" id="SM00382"/>
    </source>
</evidence>
<dbReference type="InterPro" id="IPR005936">
    <property type="entry name" value="FtsH"/>
</dbReference>
<dbReference type="PROSITE" id="PS00674">
    <property type="entry name" value="AAA"/>
    <property type="match status" value="1"/>
</dbReference>
<keyword evidence="7" id="KW-0479">Metal-binding</keyword>
<evidence type="ECO:0000256" key="7">
    <source>
        <dbReference type="ARBA" id="ARBA00022723"/>
    </source>
</evidence>
<keyword evidence="5" id="KW-0645">Protease</keyword>
<keyword evidence="8" id="KW-0547">Nucleotide-binding</keyword>
<dbReference type="InterPro" id="IPR027417">
    <property type="entry name" value="P-loop_NTPase"/>
</dbReference>
<keyword evidence="6" id="KW-0812">Transmembrane</keyword>
<comment type="similarity">
    <text evidence="4">In the N-terminal section; belongs to the AAA ATPase family.</text>
</comment>
<dbReference type="InterPro" id="IPR037219">
    <property type="entry name" value="Peptidase_M41-like"/>
</dbReference>
<evidence type="ECO:0000313" key="17">
    <source>
        <dbReference type="EMBL" id="KAK4537143.1"/>
    </source>
</evidence>
<evidence type="ECO:0000256" key="12">
    <source>
        <dbReference type="ARBA" id="ARBA00022989"/>
    </source>
</evidence>
<dbReference type="GO" id="GO:0010304">
    <property type="term" value="P:PSII associated light-harvesting complex II catabolic process"/>
    <property type="evidence" value="ECO:0007669"/>
    <property type="project" value="UniProtKB-ARBA"/>
</dbReference>
<dbReference type="EMBL" id="JANCYW010000011">
    <property type="protein sequence ID" value="KAK4537143.1"/>
    <property type="molecule type" value="Genomic_DNA"/>
</dbReference>
<evidence type="ECO:0000256" key="6">
    <source>
        <dbReference type="ARBA" id="ARBA00022692"/>
    </source>
</evidence>
<dbReference type="InterPro" id="IPR000642">
    <property type="entry name" value="Peptidase_M41"/>
</dbReference>
<dbReference type="NCBIfam" id="TIGR01241">
    <property type="entry name" value="FtsH_fam"/>
    <property type="match status" value="1"/>
</dbReference>
<gene>
    <name evidence="17" type="ORF">CDCA_CDCA11G3168</name>
</gene>
<dbReference type="HAMAP" id="MF_01458">
    <property type="entry name" value="FtsH"/>
    <property type="match status" value="1"/>
</dbReference>
<reference evidence="17 18" key="1">
    <citation type="submission" date="2022-07" db="EMBL/GenBank/DDBJ databases">
        <title>Genome-wide signatures of adaptation to extreme environments.</title>
        <authorList>
            <person name="Cho C.H."/>
            <person name="Yoon H.S."/>
        </authorList>
    </citation>
    <scope>NUCLEOTIDE SEQUENCE [LARGE SCALE GENOMIC DNA]</scope>
    <source>
        <strain evidence="17 18">DBV 063 E5</strain>
    </source>
</reference>
<protein>
    <recommendedName>
        <fullName evidence="16">AAA+ ATPase domain-containing protein</fullName>
    </recommendedName>
</protein>
<dbReference type="GO" id="GO:0046872">
    <property type="term" value="F:metal ion binding"/>
    <property type="evidence" value="ECO:0007669"/>
    <property type="project" value="UniProtKB-KW"/>
</dbReference>
<dbReference type="InterPro" id="IPR003960">
    <property type="entry name" value="ATPase_AAA_CS"/>
</dbReference>
<dbReference type="GO" id="GO:0004176">
    <property type="term" value="F:ATP-dependent peptidase activity"/>
    <property type="evidence" value="ECO:0007669"/>
    <property type="project" value="InterPro"/>
</dbReference>
<feature type="region of interest" description="Disordered" evidence="15">
    <location>
        <begin position="146"/>
        <end position="173"/>
    </location>
</feature>
<keyword evidence="12" id="KW-1133">Transmembrane helix</keyword>
<dbReference type="Pfam" id="PF00004">
    <property type="entry name" value="AAA"/>
    <property type="match status" value="1"/>
</dbReference>
<keyword evidence="9" id="KW-0378">Hydrolase</keyword>
<organism evidence="17 18">
    <name type="scientific">Cyanidium caldarium</name>
    <name type="common">Red alga</name>
    <dbReference type="NCBI Taxonomy" id="2771"/>
    <lineage>
        <taxon>Eukaryota</taxon>
        <taxon>Rhodophyta</taxon>
        <taxon>Bangiophyceae</taxon>
        <taxon>Cyanidiales</taxon>
        <taxon>Cyanidiaceae</taxon>
        <taxon>Cyanidium</taxon>
    </lineage>
</organism>
<evidence type="ECO:0000256" key="15">
    <source>
        <dbReference type="SAM" id="MobiDB-lite"/>
    </source>
</evidence>
<evidence type="ECO:0000256" key="3">
    <source>
        <dbReference type="ARBA" id="ARBA00010044"/>
    </source>
</evidence>
<dbReference type="AlphaFoldDB" id="A0AAV9IYF3"/>
<proteinExistence type="inferred from homology"/>
<name>A0AAV9IYF3_CYACA</name>
<comment type="similarity">
    <text evidence="3">In the C-terminal section; belongs to the peptidase M41 family.</text>
</comment>
<comment type="subcellular location">
    <subcellularLocation>
        <location evidence="2">Membrane</location>
    </subcellularLocation>
</comment>
<dbReference type="Gene3D" id="3.30.720.210">
    <property type="match status" value="1"/>
</dbReference>
<keyword evidence="10" id="KW-0862">Zinc</keyword>
<dbReference type="InterPro" id="IPR003593">
    <property type="entry name" value="AAA+_ATPase"/>
</dbReference>
<dbReference type="InterPro" id="IPR003959">
    <property type="entry name" value="ATPase_AAA_core"/>
</dbReference>
<evidence type="ECO:0000256" key="2">
    <source>
        <dbReference type="ARBA" id="ARBA00004370"/>
    </source>
</evidence>
<evidence type="ECO:0000313" key="18">
    <source>
        <dbReference type="Proteomes" id="UP001301350"/>
    </source>
</evidence>
<feature type="compositionally biased region" description="Low complexity" evidence="15">
    <location>
        <begin position="146"/>
        <end position="161"/>
    </location>
</feature>
<dbReference type="Proteomes" id="UP001301350">
    <property type="component" value="Unassembled WGS sequence"/>
</dbReference>
<accession>A0AAV9IYF3</accession>
<dbReference type="PANTHER" id="PTHR23076:SF113">
    <property type="entry name" value="ATP-DEPENDENT ZINC METALLOPROTEASE FTSH 1, CHLOROPLASTIC-RELATED"/>
    <property type="match status" value="1"/>
</dbReference>
<dbReference type="SUPFAM" id="SSF140990">
    <property type="entry name" value="FtsH protease domain-like"/>
    <property type="match status" value="1"/>
</dbReference>
<dbReference type="Gene3D" id="3.40.50.300">
    <property type="entry name" value="P-loop containing nucleotide triphosphate hydrolases"/>
    <property type="match status" value="1"/>
</dbReference>
<dbReference type="Gene3D" id="1.10.8.60">
    <property type="match status" value="1"/>
</dbReference>